<organism evidence="7">
    <name type="scientific">Amphimedon queenslandica</name>
    <name type="common">Sponge</name>
    <dbReference type="NCBI Taxonomy" id="400682"/>
    <lineage>
        <taxon>Eukaryota</taxon>
        <taxon>Metazoa</taxon>
        <taxon>Porifera</taxon>
        <taxon>Demospongiae</taxon>
        <taxon>Heteroscleromorpha</taxon>
        <taxon>Haplosclerida</taxon>
        <taxon>Niphatidae</taxon>
        <taxon>Amphimedon</taxon>
    </lineage>
</organism>
<dbReference type="InterPro" id="IPR028892">
    <property type="entry name" value="ADE"/>
</dbReference>
<dbReference type="HAMAP" id="MF_01962">
    <property type="entry name" value="Adenine_deaminase"/>
    <property type="match status" value="1"/>
</dbReference>
<keyword evidence="3" id="KW-0378">Hydrolase</keyword>
<feature type="domain" description="Adenosine deaminase" evidence="6">
    <location>
        <begin position="16"/>
        <end position="332"/>
    </location>
</feature>
<dbReference type="GO" id="GO:0005829">
    <property type="term" value="C:cytosol"/>
    <property type="evidence" value="ECO:0007669"/>
    <property type="project" value="TreeGrafter"/>
</dbReference>
<dbReference type="Gene3D" id="3.20.20.140">
    <property type="entry name" value="Metal-dependent hydrolases"/>
    <property type="match status" value="1"/>
</dbReference>
<accession>A0A1X7V4E4</accession>
<dbReference type="NCBIfam" id="NF006850">
    <property type="entry name" value="PRK09358.1-6"/>
    <property type="match status" value="1"/>
</dbReference>
<dbReference type="Pfam" id="PF00962">
    <property type="entry name" value="A_deaminase"/>
    <property type="match status" value="1"/>
</dbReference>
<gene>
    <name evidence="7" type="primary">100637415</name>
</gene>
<keyword evidence="8" id="KW-1185">Reference proteome</keyword>
<comment type="cofactor">
    <cofactor evidence="1">
        <name>Zn(2+)</name>
        <dbReference type="ChEBI" id="CHEBI:29105"/>
    </cofactor>
</comment>
<keyword evidence="5" id="KW-0546">Nucleotide metabolism</keyword>
<dbReference type="GO" id="GO:0043103">
    <property type="term" value="P:hypoxanthine salvage"/>
    <property type="evidence" value="ECO:0007669"/>
    <property type="project" value="TreeGrafter"/>
</dbReference>
<evidence type="ECO:0000256" key="5">
    <source>
        <dbReference type="ARBA" id="ARBA00023080"/>
    </source>
</evidence>
<dbReference type="Gene3D" id="3.40.50.450">
    <property type="match status" value="1"/>
</dbReference>
<dbReference type="InterPro" id="IPR001365">
    <property type="entry name" value="A_deaminase_dom"/>
</dbReference>
<proteinExistence type="inferred from homology"/>
<dbReference type="GO" id="GO:0000034">
    <property type="term" value="F:adenine deaminase activity"/>
    <property type="evidence" value="ECO:0007669"/>
    <property type="project" value="InterPro"/>
</dbReference>
<evidence type="ECO:0000256" key="1">
    <source>
        <dbReference type="ARBA" id="ARBA00001947"/>
    </source>
</evidence>
<dbReference type="AlphaFoldDB" id="A0A1X7V4E4"/>
<dbReference type="Pfam" id="PF18306">
    <property type="entry name" value="LDcluster4"/>
    <property type="match status" value="1"/>
</dbReference>
<dbReference type="Proteomes" id="UP000007879">
    <property type="component" value="Unassembled WGS sequence"/>
</dbReference>
<dbReference type="SUPFAM" id="SSF102405">
    <property type="entry name" value="MCP/YpsA-like"/>
    <property type="match status" value="1"/>
</dbReference>
<dbReference type="InterPro" id="IPR032466">
    <property type="entry name" value="Metal_Hydrolase"/>
</dbReference>
<dbReference type="OrthoDB" id="272271at2759"/>
<dbReference type="STRING" id="400682.A0A1X7V4E4"/>
<dbReference type="GO" id="GO:0009117">
    <property type="term" value="P:nucleotide metabolic process"/>
    <property type="evidence" value="ECO:0007669"/>
    <property type="project" value="UniProtKB-KW"/>
</dbReference>
<dbReference type="PANTHER" id="PTHR43114:SF6">
    <property type="entry name" value="ADENINE DEAMINASE"/>
    <property type="match status" value="1"/>
</dbReference>
<keyword evidence="2" id="KW-0479">Metal-binding</keyword>
<reference evidence="7" key="2">
    <citation type="submission" date="2017-05" db="UniProtKB">
        <authorList>
            <consortium name="EnsemblMetazoa"/>
        </authorList>
    </citation>
    <scope>IDENTIFICATION</scope>
</reference>
<dbReference type="KEGG" id="aqu:100637415"/>
<dbReference type="GO" id="GO:0046872">
    <property type="term" value="F:metal ion binding"/>
    <property type="evidence" value="ECO:0007669"/>
    <property type="project" value="UniProtKB-KW"/>
</dbReference>
<evidence type="ECO:0000256" key="4">
    <source>
        <dbReference type="ARBA" id="ARBA00022833"/>
    </source>
</evidence>
<evidence type="ECO:0000256" key="3">
    <source>
        <dbReference type="ARBA" id="ARBA00022801"/>
    </source>
</evidence>
<dbReference type="InterPro" id="IPR006330">
    <property type="entry name" value="Ado/ade_deaminase"/>
</dbReference>
<evidence type="ECO:0000313" key="7">
    <source>
        <dbReference type="EnsemblMetazoa" id="Aqu2.1.34841_001"/>
    </source>
</evidence>
<dbReference type="PANTHER" id="PTHR43114">
    <property type="entry name" value="ADENINE DEAMINASE"/>
    <property type="match status" value="1"/>
</dbReference>
<reference evidence="8" key="1">
    <citation type="journal article" date="2010" name="Nature">
        <title>The Amphimedon queenslandica genome and the evolution of animal complexity.</title>
        <authorList>
            <person name="Srivastava M."/>
            <person name="Simakov O."/>
            <person name="Chapman J."/>
            <person name="Fahey B."/>
            <person name="Gauthier M.E."/>
            <person name="Mitros T."/>
            <person name="Richards G.S."/>
            <person name="Conaco C."/>
            <person name="Dacre M."/>
            <person name="Hellsten U."/>
            <person name="Larroux C."/>
            <person name="Putnam N.H."/>
            <person name="Stanke M."/>
            <person name="Adamska M."/>
            <person name="Darling A."/>
            <person name="Degnan S.M."/>
            <person name="Oakley T.H."/>
            <person name="Plachetzki D.C."/>
            <person name="Zhai Y."/>
            <person name="Adamski M."/>
            <person name="Calcino A."/>
            <person name="Cummins S.F."/>
            <person name="Goodstein D.M."/>
            <person name="Harris C."/>
            <person name="Jackson D.J."/>
            <person name="Leys S.P."/>
            <person name="Shu S."/>
            <person name="Woodcroft B.J."/>
            <person name="Vervoort M."/>
            <person name="Kosik K.S."/>
            <person name="Manning G."/>
            <person name="Degnan B.M."/>
            <person name="Rokhsar D.S."/>
        </authorList>
    </citation>
    <scope>NUCLEOTIDE SEQUENCE [LARGE SCALE GENOMIC DNA]</scope>
</reference>
<dbReference type="InParanoid" id="A0A1X7V4E4"/>
<dbReference type="NCBIfam" id="TIGR01430">
    <property type="entry name" value="aden_deam"/>
    <property type="match status" value="1"/>
</dbReference>
<dbReference type="InterPro" id="IPR041164">
    <property type="entry name" value="LDcluster4"/>
</dbReference>
<evidence type="ECO:0000313" key="8">
    <source>
        <dbReference type="Proteomes" id="UP000007879"/>
    </source>
</evidence>
<dbReference type="CDD" id="cd01320">
    <property type="entry name" value="ADA"/>
    <property type="match status" value="1"/>
</dbReference>
<dbReference type="EnsemblMetazoa" id="Aqu2.1.34841_001">
    <property type="protein sequence ID" value="Aqu2.1.34841_001"/>
    <property type="gene ID" value="Aqu2.1.34841"/>
</dbReference>
<dbReference type="SUPFAM" id="SSF51556">
    <property type="entry name" value="Metallo-dependent hydrolases"/>
    <property type="match status" value="1"/>
</dbReference>
<keyword evidence="4" id="KW-0862">Zinc</keyword>
<name>A0A1X7V4E4_AMPQE</name>
<sequence length="537" mass="59870">MADPTQSLLYYIEDIPKAELHIHIEGTLEPELMFKLAERNGIKLEGTVSSHKDRRQTFKNLQDFLDLYYEACSVLKEEEDFFDLMNAYLQKAAHDSVLVAEIFFDPQTHTERGVPFETVINGLHRGLCHGYQHYNIKGSLILCFLRHLSEDEAIKTLKEAMPHLDKIIGVGLDSGEVGNPPEKFEKVFSMARDLGLQVVAHAGEEGGPEYITGALDCLKAKRIDHGVQCLSSDELVSSLVARKIPLTVCPLSNIKLQVASRYFNGASPVKQLLDKGLLVTINSDDPAYFGGYINANFVQAVKDCKLTAKDVFNICRNAFNATFLPLVEKEYYLSCLNRFNVESGFAAPPKSVAIFGSRQPAPGTPQYEMARKLAGMFASRGYQVASGGYNGIMKAASHGANDEGGLSLGVLSPRTFRSRNPIGNEYVSKTMLSLSFSSRTSDLIETSEYLIAFPGKMGTFTEIIVSWSHWVGRSERNYPAKKLYIYREPLGTLFQDVVKRLGVSDAEIEHVILFDSLDEVLEGVERDFEERKKKAVF</sequence>
<dbReference type="GO" id="GO:0006146">
    <property type="term" value="P:adenine catabolic process"/>
    <property type="evidence" value="ECO:0007669"/>
    <property type="project" value="InterPro"/>
</dbReference>
<protein>
    <recommendedName>
        <fullName evidence="6">Adenosine deaminase domain-containing protein</fullName>
    </recommendedName>
</protein>
<dbReference type="EnsemblMetazoa" id="XM_019995123.1">
    <property type="protein sequence ID" value="XP_019850682.1"/>
    <property type="gene ID" value="LOC100637415"/>
</dbReference>
<evidence type="ECO:0000259" key="6">
    <source>
        <dbReference type="Pfam" id="PF00962"/>
    </source>
</evidence>
<evidence type="ECO:0000256" key="2">
    <source>
        <dbReference type="ARBA" id="ARBA00022723"/>
    </source>
</evidence>